<proteinExistence type="predicted"/>
<dbReference type="AlphaFoldDB" id="A0A024GUI4"/>
<reference evidence="1 2" key="1">
    <citation type="submission" date="2012-05" db="EMBL/GenBank/DDBJ databases">
        <title>Recombination and specialization in a pathogen metapopulation.</title>
        <authorList>
            <person name="Gardiner A."/>
            <person name="Kemen E."/>
            <person name="Schultz-Larsen T."/>
            <person name="MacLean D."/>
            <person name="Van Oosterhout C."/>
            <person name="Jones J.D.G."/>
        </authorList>
    </citation>
    <scope>NUCLEOTIDE SEQUENCE [LARGE SCALE GENOMIC DNA]</scope>
    <source>
        <strain evidence="1 2">Ac Nc2</strain>
    </source>
</reference>
<evidence type="ECO:0000313" key="1">
    <source>
        <dbReference type="EMBL" id="CCI50010.1"/>
    </source>
</evidence>
<dbReference type="InParanoid" id="A0A024GUI4"/>
<name>A0A024GUI4_9STRA</name>
<sequence length="168" mass="19567">MIPLDLWHGSRLPRLFWPPHYFSSATRWGNLNTVEITQSIVIDWYDLCQLPTRIHTRSKWISMDVKEGMESYVAHIFISIINRYDDFTSLMITPSKSILCMMTHSNVNKDVSAGLLLRPRIQFNATLIREQQVLASELFIETSKIIKETKCVRSKCAHNQLEFPILID</sequence>
<evidence type="ECO:0000313" key="2">
    <source>
        <dbReference type="Proteomes" id="UP000053237"/>
    </source>
</evidence>
<comment type="caution">
    <text evidence="1">The sequence shown here is derived from an EMBL/GenBank/DDBJ whole genome shotgun (WGS) entry which is preliminary data.</text>
</comment>
<keyword evidence="2" id="KW-1185">Reference proteome</keyword>
<dbReference type="Proteomes" id="UP000053237">
    <property type="component" value="Unassembled WGS sequence"/>
</dbReference>
<dbReference type="EMBL" id="CAIX01000378">
    <property type="protein sequence ID" value="CCI50010.1"/>
    <property type="molecule type" value="Genomic_DNA"/>
</dbReference>
<gene>
    <name evidence="1" type="ORF">BN9_115140</name>
</gene>
<organism evidence="1 2">
    <name type="scientific">Albugo candida</name>
    <dbReference type="NCBI Taxonomy" id="65357"/>
    <lineage>
        <taxon>Eukaryota</taxon>
        <taxon>Sar</taxon>
        <taxon>Stramenopiles</taxon>
        <taxon>Oomycota</taxon>
        <taxon>Peronosporomycetes</taxon>
        <taxon>Albuginales</taxon>
        <taxon>Albuginaceae</taxon>
        <taxon>Albugo</taxon>
    </lineage>
</organism>
<accession>A0A024GUI4</accession>
<protein>
    <submittedName>
        <fullName evidence="1">Uncharacterized protein</fullName>
    </submittedName>
</protein>